<keyword evidence="4 11" id="KW-0812">Transmembrane</keyword>
<feature type="transmembrane region" description="Helical" evidence="11">
    <location>
        <begin position="87"/>
        <end position="109"/>
    </location>
</feature>
<dbReference type="InterPro" id="IPR036150">
    <property type="entry name" value="Cyt_b/b6_C_sf"/>
</dbReference>
<evidence type="ECO:0000256" key="2">
    <source>
        <dbReference type="ARBA" id="ARBA00022448"/>
    </source>
</evidence>
<comment type="subcellular location">
    <subcellularLocation>
        <location evidence="1">Membrane</location>
        <topology evidence="1">Multi-pass membrane protein</topology>
    </subcellularLocation>
</comment>
<evidence type="ECO:0000256" key="10">
    <source>
        <dbReference type="PROSITE-ProRule" id="PRU00433"/>
    </source>
</evidence>
<dbReference type="SUPFAM" id="SSF81648">
    <property type="entry name" value="a domain/subunit of cytochrome bc1 complex (Ubiquinol-cytochrome c reductase)"/>
    <property type="match status" value="1"/>
</dbReference>
<keyword evidence="9 11" id="KW-0472">Membrane</keyword>
<gene>
    <name evidence="14" type="ORF">C8N24_2313</name>
</gene>
<dbReference type="GO" id="GO:0009055">
    <property type="term" value="F:electron transfer activity"/>
    <property type="evidence" value="ECO:0007669"/>
    <property type="project" value="InterPro"/>
</dbReference>
<comment type="caution">
    <text evidence="14">The sequence shown here is derived from an EMBL/GenBank/DDBJ whole genome shotgun (WGS) entry which is preliminary data.</text>
</comment>
<keyword evidence="2" id="KW-0813">Transport</keyword>
<dbReference type="Pfam" id="PF00032">
    <property type="entry name" value="Cytochrom_B_C"/>
    <property type="match status" value="1"/>
</dbReference>
<evidence type="ECO:0000313" key="14">
    <source>
        <dbReference type="EMBL" id="RKQ92466.1"/>
    </source>
</evidence>
<dbReference type="Gene3D" id="1.20.810.10">
    <property type="entry name" value="Cytochrome Bc1 Complex, Chain C"/>
    <property type="match status" value="1"/>
</dbReference>
<dbReference type="GO" id="GO:0016020">
    <property type="term" value="C:membrane"/>
    <property type="evidence" value="ECO:0007669"/>
    <property type="project" value="UniProtKB-SubCell"/>
</dbReference>
<feature type="domain" description="Cytochrome b/b6 C-terminal region profile" evidence="12">
    <location>
        <begin position="13"/>
        <end position="142"/>
    </location>
</feature>
<accession>A0A660LDV4</accession>
<keyword evidence="6" id="KW-0249">Electron transport</keyword>
<evidence type="ECO:0000256" key="4">
    <source>
        <dbReference type="ARBA" id="ARBA00022692"/>
    </source>
</evidence>
<keyword evidence="5 10" id="KW-0479">Metal-binding</keyword>
<evidence type="ECO:0000313" key="15">
    <source>
        <dbReference type="Proteomes" id="UP000278962"/>
    </source>
</evidence>
<dbReference type="Gene3D" id="1.10.760.10">
    <property type="entry name" value="Cytochrome c-like domain"/>
    <property type="match status" value="1"/>
</dbReference>
<dbReference type="AlphaFoldDB" id="A0A660LDV4"/>
<keyword evidence="3 10" id="KW-0349">Heme</keyword>
<evidence type="ECO:0000256" key="3">
    <source>
        <dbReference type="ARBA" id="ARBA00022617"/>
    </source>
</evidence>
<keyword evidence="7 11" id="KW-1133">Transmembrane helix</keyword>
<dbReference type="Pfam" id="PF13442">
    <property type="entry name" value="Cytochrome_CBB3"/>
    <property type="match status" value="1"/>
</dbReference>
<dbReference type="GO" id="GO:0020037">
    <property type="term" value="F:heme binding"/>
    <property type="evidence" value="ECO:0007669"/>
    <property type="project" value="InterPro"/>
</dbReference>
<protein>
    <submittedName>
        <fullName evidence="14">Menaquinol-cytochrome c reductase cytochrome b/c subunit</fullName>
    </submittedName>
</protein>
<feature type="domain" description="Cytochrome c" evidence="13">
    <location>
        <begin position="156"/>
        <end position="232"/>
    </location>
</feature>
<organism evidence="14 15">
    <name type="scientific">Solirubrobacter pauli</name>
    <dbReference type="NCBI Taxonomy" id="166793"/>
    <lineage>
        <taxon>Bacteria</taxon>
        <taxon>Bacillati</taxon>
        <taxon>Actinomycetota</taxon>
        <taxon>Thermoleophilia</taxon>
        <taxon>Solirubrobacterales</taxon>
        <taxon>Solirubrobacteraceae</taxon>
        <taxon>Solirubrobacter</taxon>
    </lineage>
</organism>
<evidence type="ECO:0000256" key="5">
    <source>
        <dbReference type="ARBA" id="ARBA00022723"/>
    </source>
</evidence>
<evidence type="ECO:0000256" key="7">
    <source>
        <dbReference type="ARBA" id="ARBA00022989"/>
    </source>
</evidence>
<dbReference type="InterPro" id="IPR009056">
    <property type="entry name" value="Cyt_c-like_dom"/>
</dbReference>
<dbReference type="Proteomes" id="UP000278962">
    <property type="component" value="Unassembled WGS sequence"/>
</dbReference>
<evidence type="ECO:0000259" key="13">
    <source>
        <dbReference type="PROSITE" id="PS51007"/>
    </source>
</evidence>
<evidence type="ECO:0000256" key="11">
    <source>
        <dbReference type="SAM" id="Phobius"/>
    </source>
</evidence>
<keyword evidence="15" id="KW-1185">Reference proteome</keyword>
<evidence type="ECO:0000256" key="1">
    <source>
        <dbReference type="ARBA" id="ARBA00004141"/>
    </source>
</evidence>
<evidence type="ECO:0000256" key="8">
    <source>
        <dbReference type="ARBA" id="ARBA00023004"/>
    </source>
</evidence>
<dbReference type="PROSITE" id="PS51003">
    <property type="entry name" value="CYTB_CTER"/>
    <property type="match status" value="1"/>
</dbReference>
<proteinExistence type="predicted"/>
<sequence>MNQREKEEYLREYALLKAKGKPFFPYAVAKDAVMMVFVMVVIITMSIVLGAELGPKADPTTTTYVPRPEWYFFFLFELLRVIKPPELVPFATIGVPTVCMILLFLLPFIDRGPERRPERRPIATIAGILVIFSMGYLTYLGAAAGSPNSIEMEVAPEYEKGKVVVAQSGCLACHKIGENGGDLGPHLTTIGAVLDKGAIRRTLDNPTAPMPSFAGLPEEKKAAMVDFLASLKGDEPTKGTQKREDAEAG</sequence>
<dbReference type="RefSeq" id="WP_121250158.1">
    <property type="nucleotide sequence ID" value="NZ_RBIL01000001.1"/>
</dbReference>
<feature type="transmembrane region" description="Helical" evidence="11">
    <location>
        <begin position="121"/>
        <end position="142"/>
    </location>
</feature>
<dbReference type="InterPro" id="IPR036909">
    <property type="entry name" value="Cyt_c-like_dom_sf"/>
</dbReference>
<reference evidence="14 15" key="1">
    <citation type="submission" date="2018-10" db="EMBL/GenBank/DDBJ databases">
        <title>Genomic Encyclopedia of Archaeal and Bacterial Type Strains, Phase II (KMG-II): from individual species to whole genera.</title>
        <authorList>
            <person name="Goeker M."/>
        </authorList>
    </citation>
    <scope>NUCLEOTIDE SEQUENCE [LARGE SCALE GENOMIC DNA]</scope>
    <source>
        <strain evidence="14 15">DSM 14954</strain>
    </source>
</reference>
<feature type="transmembrane region" description="Helical" evidence="11">
    <location>
        <begin position="32"/>
        <end position="51"/>
    </location>
</feature>
<evidence type="ECO:0000256" key="9">
    <source>
        <dbReference type="ARBA" id="ARBA00023136"/>
    </source>
</evidence>
<keyword evidence="8 10" id="KW-0408">Iron</keyword>
<dbReference type="OrthoDB" id="9804503at2"/>
<dbReference type="EMBL" id="RBIL01000001">
    <property type="protein sequence ID" value="RKQ92466.1"/>
    <property type="molecule type" value="Genomic_DNA"/>
</dbReference>
<dbReference type="InterPro" id="IPR005798">
    <property type="entry name" value="Cyt_b/b6_C"/>
</dbReference>
<dbReference type="GO" id="GO:0016491">
    <property type="term" value="F:oxidoreductase activity"/>
    <property type="evidence" value="ECO:0007669"/>
    <property type="project" value="InterPro"/>
</dbReference>
<dbReference type="GO" id="GO:0046872">
    <property type="term" value="F:metal ion binding"/>
    <property type="evidence" value="ECO:0007669"/>
    <property type="project" value="UniProtKB-KW"/>
</dbReference>
<dbReference type="SUPFAM" id="SSF46626">
    <property type="entry name" value="Cytochrome c"/>
    <property type="match status" value="1"/>
</dbReference>
<evidence type="ECO:0000259" key="12">
    <source>
        <dbReference type="PROSITE" id="PS51003"/>
    </source>
</evidence>
<dbReference type="PROSITE" id="PS51007">
    <property type="entry name" value="CYTC"/>
    <property type="match status" value="1"/>
</dbReference>
<evidence type="ECO:0000256" key="6">
    <source>
        <dbReference type="ARBA" id="ARBA00022982"/>
    </source>
</evidence>
<dbReference type="InterPro" id="IPR027387">
    <property type="entry name" value="Cytb/b6-like_sf"/>
</dbReference>
<name>A0A660LDV4_9ACTN</name>